<evidence type="ECO:0000256" key="6">
    <source>
        <dbReference type="SAM" id="Phobius"/>
    </source>
</evidence>
<feature type="transmembrane region" description="Helical" evidence="6">
    <location>
        <begin position="211"/>
        <end position="231"/>
    </location>
</feature>
<dbReference type="PANTHER" id="PTHR32322">
    <property type="entry name" value="INNER MEMBRANE TRANSPORTER"/>
    <property type="match status" value="1"/>
</dbReference>
<feature type="domain" description="EamA" evidence="7">
    <location>
        <begin position="150"/>
        <end position="286"/>
    </location>
</feature>
<keyword evidence="3 6" id="KW-0812">Transmembrane</keyword>
<dbReference type="Proteomes" id="UP000570361">
    <property type="component" value="Unassembled WGS sequence"/>
</dbReference>
<dbReference type="EMBL" id="JACHXK010000019">
    <property type="protein sequence ID" value="MBB3113532.1"/>
    <property type="molecule type" value="Genomic_DNA"/>
</dbReference>
<feature type="transmembrane region" description="Helical" evidence="6">
    <location>
        <begin position="7"/>
        <end position="27"/>
    </location>
</feature>
<gene>
    <name evidence="8" type="ORF">FHS18_005644</name>
</gene>
<comment type="subcellular location">
    <subcellularLocation>
        <location evidence="1">Endomembrane system</location>
        <topology evidence="1">Multi-pass membrane protein</topology>
    </subcellularLocation>
</comment>
<evidence type="ECO:0000313" key="9">
    <source>
        <dbReference type="Proteomes" id="UP000570361"/>
    </source>
</evidence>
<evidence type="ECO:0000256" key="4">
    <source>
        <dbReference type="ARBA" id="ARBA00022989"/>
    </source>
</evidence>
<feature type="transmembrane region" description="Helical" evidence="6">
    <location>
        <begin position="243"/>
        <end position="261"/>
    </location>
</feature>
<feature type="transmembrane region" description="Helical" evidence="6">
    <location>
        <begin position="149"/>
        <end position="165"/>
    </location>
</feature>
<reference evidence="8 9" key="1">
    <citation type="submission" date="2020-08" db="EMBL/GenBank/DDBJ databases">
        <title>Genomic Encyclopedia of Type Strains, Phase III (KMG-III): the genomes of soil and plant-associated and newly described type strains.</title>
        <authorList>
            <person name="Whitman W."/>
        </authorList>
    </citation>
    <scope>NUCLEOTIDE SEQUENCE [LARGE SCALE GENOMIC DNA]</scope>
    <source>
        <strain evidence="8 9">CECT 5862</strain>
    </source>
</reference>
<keyword evidence="5 6" id="KW-0472">Membrane</keyword>
<dbReference type="GO" id="GO:0016020">
    <property type="term" value="C:membrane"/>
    <property type="evidence" value="ECO:0007669"/>
    <property type="project" value="UniProtKB-SubCell"/>
</dbReference>
<organism evidence="8 9">
    <name type="scientific">Paenibacillus phyllosphaerae</name>
    <dbReference type="NCBI Taxonomy" id="274593"/>
    <lineage>
        <taxon>Bacteria</taxon>
        <taxon>Bacillati</taxon>
        <taxon>Bacillota</taxon>
        <taxon>Bacilli</taxon>
        <taxon>Bacillales</taxon>
        <taxon>Paenibacillaceae</taxon>
        <taxon>Paenibacillus</taxon>
    </lineage>
</organism>
<evidence type="ECO:0000256" key="5">
    <source>
        <dbReference type="ARBA" id="ARBA00023136"/>
    </source>
</evidence>
<evidence type="ECO:0000313" key="8">
    <source>
        <dbReference type="EMBL" id="MBB3113532.1"/>
    </source>
</evidence>
<dbReference type="RefSeq" id="WP_183603603.1">
    <property type="nucleotide sequence ID" value="NZ_JACHXK010000019.1"/>
</dbReference>
<dbReference type="AlphaFoldDB" id="A0A7W5FQS0"/>
<dbReference type="PANTHER" id="PTHR32322:SF9">
    <property type="entry name" value="AMINO-ACID METABOLITE EFFLUX PUMP-RELATED"/>
    <property type="match status" value="1"/>
</dbReference>
<keyword evidence="4 6" id="KW-1133">Transmembrane helix</keyword>
<feature type="domain" description="EamA" evidence="7">
    <location>
        <begin position="7"/>
        <end position="137"/>
    </location>
</feature>
<evidence type="ECO:0000256" key="1">
    <source>
        <dbReference type="ARBA" id="ARBA00004127"/>
    </source>
</evidence>
<accession>A0A7W5FQS0</accession>
<name>A0A7W5FQS0_9BACL</name>
<feature type="transmembrane region" description="Helical" evidence="6">
    <location>
        <begin position="65"/>
        <end position="85"/>
    </location>
</feature>
<sequence length="299" mass="32271">MQRSIYASLLALSLIWGGSFFFIKILLEDFGPLGIAFMRAVFGFLFITAFMLVMRKPFGLRQIPWVPALSIAIVNMSMPWALIAYSETRLASSLASVLNATTPLWTMLVGLLFFGAVFTRVQWAGMSVAFIGIVVLIGLTPNATMSVDLYGAILMIFATLCYAVGSQLTKRFLNGLSVYQMTFSSLLGGMLGSGLLAFSLEEVPLQAVFRLPAFGSLIGLGLLGSGVAYILFNHILRNGSPELATSVTYLIPATAMIWGYTLLDEPIGWNLGAGLVLILGGVFLASRNIGRDKLGQKQA</sequence>
<dbReference type="InterPro" id="IPR037185">
    <property type="entry name" value="EmrE-like"/>
</dbReference>
<feature type="transmembrane region" description="Helical" evidence="6">
    <location>
        <begin position="123"/>
        <end position="143"/>
    </location>
</feature>
<feature type="transmembrane region" description="Helical" evidence="6">
    <location>
        <begin position="177"/>
        <end position="199"/>
    </location>
</feature>
<evidence type="ECO:0000256" key="2">
    <source>
        <dbReference type="ARBA" id="ARBA00007362"/>
    </source>
</evidence>
<keyword evidence="9" id="KW-1185">Reference proteome</keyword>
<dbReference type="InterPro" id="IPR050638">
    <property type="entry name" value="AA-Vitamin_Transporters"/>
</dbReference>
<comment type="caution">
    <text evidence="8">The sequence shown here is derived from an EMBL/GenBank/DDBJ whole genome shotgun (WGS) entry which is preliminary data.</text>
</comment>
<evidence type="ECO:0000256" key="3">
    <source>
        <dbReference type="ARBA" id="ARBA00022692"/>
    </source>
</evidence>
<dbReference type="Pfam" id="PF00892">
    <property type="entry name" value="EamA"/>
    <property type="match status" value="2"/>
</dbReference>
<protein>
    <submittedName>
        <fullName evidence="8">Drug/metabolite transporter (DMT)-like permease</fullName>
    </submittedName>
</protein>
<proteinExistence type="inferred from homology"/>
<evidence type="ECO:0000259" key="7">
    <source>
        <dbReference type="Pfam" id="PF00892"/>
    </source>
</evidence>
<feature type="transmembrane region" description="Helical" evidence="6">
    <location>
        <begin position="267"/>
        <end position="285"/>
    </location>
</feature>
<feature type="transmembrane region" description="Helical" evidence="6">
    <location>
        <begin position="33"/>
        <end position="53"/>
    </location>
</feature>
<feature type="transmembrane region" description="Helical" evidence="6">
    <location>
        <begin position="97"/>
        <end position="116"/>
    </location>
</feature>
<dbReference type="SUPFAM" id="SSF103481">
    <property type="entry name" value="Multidrug resistance efflux transporter EmrE"/>
    <property type="match status" value="2"/>
</dbReference>
<dbReference type="InterPro" id="IPR000620">
    <property type="entry name" value="EamA_dom"/>
</dbReference>
<comment type="similarity">
    <text evidence="2">Belongs to the EamA transporter family.</text>
</comment>